<comment type="caution">
    <text evidence="1">The sequence shown here is derived from an EMBL/GenBank/DDBJ whole genome shotgun (WGS) entry which is preliminary data.</text>
</comment>
<evidence type="ECO:0000313" key="2">
    <source>
        <dbReference type="Proteomes" id="UP001279734"/>
    </source>
</evidence>
<keyword evidence="2" id="KW-1185">Reference proteome</keyword>
<dbReference type="Proteomes" id="UP001279734">
    <property type="component" value="Unassembled WGS sequence"/>
</dbReference>
<dbReference type="EMBL" id="BSYO01000017">
    <property type="protein sequence ID" value="GMH17431.1"/>
    <property type="molecule type" value="Genomic_DNA"/>
</dbReference>
<organism evidence="1 2">
    <name type="scientific">Nepenthes gracilis</name>
    <name type="common">Slender pitcher plant</name>
    <dbReference type="NCBI Taxonomy" id="150966"/>
    <lineage>
        <taxon>Eukaryota</taxon>
        <taxon>Viridiplantae</taxon>
        <taxon>Streptophyta</taxon>
        <taxon>Embryophyta</taxon>
        <taxon>Tracheophyta</taxon>
        <taxon>Spermatophyta</taxon>
        <taxon>Magnoliopsida</taxon>
        <taxon>eudicotyledons</taxon>
        <taxon>Gunneridae</taxon>
        <taxon>Pentapetalae</taxon>
        <taxon>Caryophyllales</taxon>
        <taxon>Nepenthaceae</taxon>
        <taxon>Nepenthes</taxon>
    </lineage>
</organism>
<reference evidence="1" key="1">
    <citation type="submission" date="2023-05" db="EMBL/GenBank/DDBJ databases">
        <title>Nepenthes gracilis genome sequencing.</title>
        <authorList>
            <person name="Fukushima K."/>
        </authorList>
    </citation>
    <scope>NUCLEOTIDE SEQUENCE</scope>
    <source>
        <strain evidence="1">SING2019-196</strain>
    </source>
</reference>
<protein>
    <submittedName>
        <fullName evidence="1">Uncharacterized protein</fullName>
    </submittedName>
</protein>
<proteinExistence type="predicted"/>
<gene>
    <name evidence="1" type="ORF">Nepgr_019272</name>
</gene>
<name>A0AAD3XV55_NEPGR</name>
<accession>A0AAD3XV55</accession>
<evidence type="ECO:0000313" key="1">
    <source>
        <dbReference type="EMBL" id="GMH17431.1"/>
    </source>
</evidence>
<dbReference type="AlphaFoldDB" id="A0AAD3XV55"/>
<sequence>MWFSGADSANASFSINFLVQEKLTKQERQAKARLTGVASTYTVRAFHSLPSPAAANCPGEKRLIEDERTNFKL</sequence>